<dbReference type="SUPFAM" id="SSF54373">
    <property type="entry name" value="FAD-linked reductases, C-terminal domain"/>
    <property type="match status" value="1"/>
</dbReference>
<evidence type="ECO:0000313" key="10">
    <source>
        <dbReference type="Proteomes" id="UP000464657"/>
    </source>
</evidence>
<dbReference type="PANTHER" id="PTHR10742">
    <property type="entry name" value="FLAVIN MONOAMINE OXIDASE"/>
    <property type="match status" value="1"/>
</dbReference>
<dbReference type="Gene3D" id="3.50.50.60">
    <property type="entry name" value="FAD/NAD(P)-binding domain"/>
    <property type="match status" value="1"/>
</dbReference>
<feature type="domain" description="Amine oxidase" evidence="8">
    <location>
        <begin position="418"/>
        <end position="673"/>
    </location>
</feature>
<feature type="region of interest" description="Disordered" evidence="7">
    <location>
        <begin position="1"/>
        <end position="20"/>
    </location>
</feature>
<dbReference type="EC" id="1.13.12.3" evidence="3"/>
<evidence type="ECO:0000256" key="5">
    <source>
        <dbReference type="ARBA" id="ARBA00023070"/>
    </source>
</evidence>
<evidence type="ECO:0000256" key="7">
    <source>
        <dbReference type="SAM" id="MobiDB-lite"/>
    </source>
</evidence>
<evidence type="ECO:0000256" key="2">
    <source>
        <dbReference type="ARBA" id="ARBA00005833"/>
    </source>
</evidence>
<keyword evidence="9" id="KW-0503">Monooxygenase</keyword>
<sequence>MSYFSFHPGNKSSGKGKKAKGSVRKAFSDWIIENHGEDYTKTLQKQRSQVQKVGLIQEQMFKADDSEKKPLIGIIGGGFAGMYAGLILQSLGLEFEIFEASDRVGGRIDTWYSSEYDPESKENKGLYGEVGGMRIPQFSNDMLPVQHLALSLNYVLERNGLEDKMLRWRKFYYNSDFQRLRFNNMKAPIFAPEANTNSMNFGEAQGGDLPEVWVTEKTDENGNKFLPINVILDKVNGPFIEAINKSFETGFAKLMRFDNYSMWAYLTNVFTLADMEEYYDPKMGAPCENLSFNIASYLETVNVGTGMYSVSFVEMVIAVYDWDGSKNSYDLEDPNIYMVTMNNGMQHFPDACRTVLNLENGVTADDGNLAQVLIGMKKGQNNEYGYSPPNLTKDAEPPSSVPPADPKGTANTDKNPSKKKERVFMNHKVTQAIYDESLFDKNGGMRLVMDHTTKDGKKESVEKEYPYVISTLPNGAYLSGQEKTNFFDDLSFSKARALRECNYMPAFKAFVTFKKQFWKDLGNRQYETGLGVSASDRSNRQIVYPSYGYDADKGVLQVYSWAQDAERMGALTDEERVNECLKGIQFMYPEVDIYEHYAGYHPEVTTKTWFWDQHAGGGAFALFNPGQFKNLYPTLLTPEFKGALNIAGECCSVHHGWIVGALDSAYNSVNNILEQMNATKHLVKMKAIWGQLTAPDVAGNVKK</sequence>
<dbReference type="OrthoDB" id="9767561at2"/>
<dbReference type="InterPro" id="IPR002937">
    <property type="entry name" value="Amino_oxidase"/>
</dbReference>
<dbReference type="GO" id="GO:0050361">
    <property type="term" value="F:tryptophan 2-monooxygenase activity"/>
    <property type="evidence" value="ECO:0007669"/>
    <property type="project" value="UniProtKB-EC"/>
</dbReference>
<dbReference type="AlphaFoldDB" id="A0A7L4ZG34"/>
<feature type="region of interest" description="Disordered" evidence="7">
    <location>
        <begin position="383"/>
        <end position="421"/>
    </location>
</feature>
<organism evidence="9 10">
    <name type="scientific">Kordia antarctica</name>
    <dbReference type="NCBI Taxonomy" id="1218801"/>
    <lineage>
        <taxon>Bacteria</taxon>
        <taxon>Pseudomonadati</taxon>
        <taxon>Bacteroidota</taxon>
        <taxon>Flavobacteriia</taxon>
        <taxon>Flavobacteriales</taxon>
        <taxon>Flavobacteriaceae</taxon>
        <taxon>Kordia</taxon>
    </lineage>
</organism>
<accession>A0A7L4ZG34</accession>
<gene>
    <name evidence="9" type="primary">iaaM</name>
    <name evidence="9" type="ORF">IMCC3317_05220</name>
</gene>
<comment type="pathway">
    <text evidence="1">Plant hormone metabolism; auxin biosynthesis.</text>
</comment>
<evidence type="ECO:0000256" key="6">
    <source>
        <dbReference type="ARBA" id="ARBA00047321"/>
    </source>
</evidence>
<keyword evidence="9" id="KW-0560">Oxidoreductase</keyword>
<dbReference type="SUPFAM" id="SSF51905">
    <property type="entry name" value="FAD/NAD(P)-binding domain"/>
    <property type="match status" value="1"/>
</dbReference>
<protein>
    <recommendedName>
        <fullName evidence="4">Tryptophan 2-monooxygenase</fullName>
        <ecNumber evidence="3">1.13.12.3</ecNumber>
    </recommendedName>
</protein>
<dbReference type="KEGG" id="kan:IMCC3317_05220"/>
<dbReference type="Pfam" id="PF01593">
    <property type="entry name" value="Amino_oxidase"/>
    <property type="match status" value="2"/>
</dbReference>
<keyword evidence="10" id="KW-1185">Reference proteome</keyword>
<dbReference type="PANTHER" id="PTHR10742:SF342">
    <property type="entry name" value="AMINE OXIDASE"/>
    <property type="match status" value="1"/>
</dbReference>
<dbReference type="RefSeq" id="WP_160127934.1">
    <property type="nucleotide sequence ID" value="NZ_CP019288.1"/>
</dbReference>
<dbReference type="Gene3D" id="1.10.10.1620">
    <property type="match status" value="1"/>
</dbReference>
<dbReference type="GO" id="GO:0009063">
    <property type="term" value="P:amino acid catabolic process"/>
    <property type="evidence" value="ECO:0007669"/>
    <property type="project" value="TreeGrafter"/>
</dbReference>
<name>A0A7L4ZG34_9FLAO</name>
<comment type="catalytic activity">
    <reaction evidence="6">
        <text>L-tryptophan + O2 = indole-3-acetamide + CO2 + H2O</text>
        <dbReference type="Rhea" id="RHEA:16165"/>
        <dbReference type="ChEBI" id="CHEBI:15377"/>
        <dbReference type="ChEBI" id="CHEBI:15379"/>
        <dbReference type="ChEBI" id="CHEBI:16031"/>
        <dbReference type="ChEBI" id="CHEBI:16526"/>
        <dbReference type="ChEBI" id="CHEBI:57912"/>
        <dbReference type="EC" id="1.13.12.3"/>
    </reaction>
</comment>
<evidence type="ECO:0000313" key="9">
    <source>
        <dbReference type="EMBL" id="QHI35176.1"/>
    </source>
</evidence>
<reference evidence="9 10" key="1">
    <citation type="journal article" date="2013" name="Int. J. Syst. Evol. Microbiol.">
        <title>Kordia antarctica sp. nov., isolated from Antarctic seawater.</title>
        <authorList>
            <person name="Baek K."/>
            <person name="Choi A."/>
            <person name="Kang I."/>
            <person name="Lee K."/>
            <person name="Cho J.C."/>
        </authorList>
    </citation>
    <scope>NUCLEOTIDE SEQUENCE [LARGE SCALE GENOMIC DNA]</scope>
    <source>
        <strain evidence="9 10">IMCC3317</strain>
    </source>
</reference>
<comment type="similarity">
    <text evidence="2">Belongs to the tryptophan 2-monooxygenase family.</text>
</comment>
<feature type="domain" description="Amine oxidase" evidence="8">
    <location>
        <begin position="79"/>
        <end position="183"/>
    </location>
</feature>
<dbReference type="Gene3D" id="3.90.660.10">
    <property type="match status" value="1"/>
</dbReference>
<evidence type="ECO:0000256" key="4">
    <source>
        <dbReference type="ARBA" id="ARBA00017871"/>
    </source>
</evidence>
<keyword evidence="5" id="KW-0073">Auxin biosynthesis</keyword>
<dbReference type="GO" id="GO:0001716">
    <property type="term" value="F:L-amino-acid oxidase activity"/>
    <property type="evidence" value="ECO:0007669"/>
    <property type="project" value="TreeGrafter"/>
</dbReference>
<proteinExistence type="inferred from homology"/>
<dbReference type="EMBL" id="CP019288">
    <property type="protein sequence ID" value="QHI35176.1"/>
    <property type="molecule type" value="Genomic_DNA"/>
</dbReference>
<dbReference type="Proteomes" id="UP000464657">
    <property type="component" value="Chromosome"/>
</dbReference>
<evidence type="ECO:0000256" key="1">
    <source>
        <dbReference type="ARBA" id="ARBA00004814"/>
    </source>
</evidence>
<evidence type="ECO:0000259" key="8">
    <source>
        <dbReference type="Pfam" id="PF01593"/>
    </source>
</evidence>
<evidence type="ECO:0000256" key="3">
    <source>
        <dbReference type="ARBA" id="ARBA00012535"/>
    </source>
</evidence>
<dbReference type="InterPro" id="IPR050281">
    <property type="entry name" value="Flavin_monoamine_oxidase"/>
</dbReference>
<dbReference type="InterPro" id="IPR036188">
    <property type="entry name" value="FAD/NAD-bd_sf"/>
</dbReference>
<dbReference type="GO" id="GO:0009851">
    <property type="term" value="P:auxin biosynthetic process"/>
    <property type="evidence" value="ECO:0007669"/>
    <property type="project" value="UniProtKB-KW"/>
</dbReference>